<feature type="transmembrane region" description="Helical" evidence="1">
    <location>
        <begin position="207"/>
        <end position="227"/>
    </location>
</feature>
<dbReference type="Proteomes" id="UP000005238">
    <property type="component" value="Unassembled WGS sequence"/>
</dbReference>
<evidence type="ECO:0000313" key="3">
    <source>
        <dbReference type="Proteomes" id="UP000005238"/>
    </source>
</evidence>
<feature type="transmembrane region" description="Helical" evidence="1">
    <location>
        <begin position="6"/>
        <end position="27"/>
    </location>
</feature>
<sequence>MAFNKFAFGAIAMITFATIYNIAAFILPMWSVNKTVNSALSSEVASTNFKAGLLGFCVDSELTNSSASTVLDHCFYYKFGSSYDDLSVLNNEVWSKYSSDGVCKGYSNAGDVSDAEQLAYATVLATAAGMDAEQFDKFLDKSCACRTVVMAIIAMVGAITCCKGNKKFVGGGFFLASVACFTAMLTFVMWVMQSKPLGEEDDASFKAAFFLMIISMLHYPLAMFMFWKYLKQQQEAAAEKAVEDDHMTYTSAETPKYDEAMPIKFVALELCSIKPMIFPSPVW</sequence>
<accession>H3H813</accession>
<dbReference type="InParanoid" id="H3H813"/>
<proteinExistence type="predicted"/>
<name>H3H813_PHYRM</name>
<reference evidence="3" key="1">
    <citation type="journal article" date="2006" name="Science">
        <title>Phytophthora genome sequences uncover evolutionary origins and mechanisms of pathogenesis.</title>
        <authorList>
            <person name="Tyler B.M."/>
            <person name="Tripathy S."/>
            <person name="Zhang X."/>
            <person name="Dehal P."/>
            <person name="Jiang R.H."/>
            <person name="Aerts A."/>
            <person name="Arredondo F.D."/>
            <person name="Baxter L."/>
            <person name="Bensasson D."/>
            <person name="Beynon J.L."/>
            <person name="Chapman J."/>
            <person name="Damasceno C.M."/>
            <person name="Dorrance A.E."/>
            <person name="Dou D."/>
            <person name="Dickerman A.W."/>
            <person name="Dubchak I.L."/>
            <person name="Garbelotto M."/>
            <person name="Gijzen M."/>
            <person name="Gordon S.G."/>
            <person name="Govers F."/>
            <person name="Grunwald N.J."/>
            <person name="Huang W."/>
            <person name="Ivors K.L."/>
            <person name="Jones R.W."/>
            <person name="Kamoun S."/>
            <person name="Krampis K."/>
            <person name="Lamour K.H."/>
            <person name="Lee M.K."/>
            <person name="McDonald W.H."/>
            <person name="Medina M."/>
            <person name="Meijer H.J."/>
            <person name="Nordberg E.K."/>
            <person name="Maclean D.J."/>
            <person name="Ospina-Giraldo M.D."/>
            <person name="Morris P.F."/>
            <person name="Phuntumart V."/>
            <person name="Putnam N.H."/>
            <person name="Rash S."/>
            <person name="Rose J.K."/>
            <person name="Sakihama Y."/>
            <person name="Salamov A.A."/>
            <person name="Savidor A."/>
            <person name="Scheuring C.F."/>
            <person name="Smith B.M."/>
            <person name="Sobral B.W."/>
            <person name="Terry A."/>
            <person name="Torto-Alalibo T.A."/>
            <person name="Win J."/>
            <person name="Xu Z."/>
            <person name="Zhang H."/>
            <person name="Grigoriev I.V."/>
            <person name="Rokhsar D.S."/>
            <person name="Boore J.L."/>
        </authorList>
    </citation>
    <scope>NUCLEOTIDE SEQUENCE [LARGE SCALE GENOMIC DNA]</scope>
    <source>
        <strain evidence="3">Pr102</strain>
    </source>
</reference>
<dbReference type="VEuPathDB" id="FungiDB:KRP23_12873"/>
<feature type="transmembrane region" description="Helical" evidence="1">
    <location>
        <begin position="173"/>
        <end position="192"/>
    </location>
</feature>
<keyword evidence="1" id="KW-1133">Transmembrane helix</keyword>
<evidence type="ECO:0000256" key="1">
    <source>
        <dbReference type="SAM" id="Phobius"/>
    </source>
</evidence>
<keyword evidence="1" id="KW-0472">Membrane</keyword>
<dbReference type="eggNOG" id="ENOG502SHKC">
    <property type="taxonomic scope" value="Eukaryota"/>
</dbReference>
<dbReference type="EMBL" id="DS567259">
    <property type="status" value="NOT_ANNOTATED_CDS"/>
    <property type="molecule type" value="Genomic_DNA"/>
</dbReference>
<protein>
    <submittedName>
        <fullName evidence="2">Uncharacterized protein</fullName>
    </submittedName>
</protein>
<evidence type="ECO:0000313" key="2">
    <source>
        <dbReference type="EnsemblProtists" id="Phyra86908"/>
    </source>
</evidence>
<keyword evidence="1" id="KW-0812">Transmembrane</keyword>
<reference evidence="2" key="2">
    <citation type="submission" date="2015-06" db="UniProtKB">
        <authorList>
            <consortium name="EnsemblProtists"/>
        </authorList>
    </citation>
    <scope>IDENTIFICATION</scope>
    <source>
        <strain evidence="2">Pr102</strain>
    </source>
</reference>
<dbReference type="VEuPathDB" id="FungiDB:KRP22_3876"/>
<dbReference type="AlphaFoldDB" id="H3H813"/>
<organism evidence="2 3">
    <name type="scientific">Phytophthora ramorum</name>
    <name type="common">Sudden oak death agent</name>
    <dbReference type="NCBI Taxonomy" id="164328"/>
    <lineage>
        <taxon>Eukaryota</taxon>
        <taxon>Sar</taxon>
        <taxon>Stramenopiles</taxon>
        <taxon>Oomycota</taxon>
        <taxon>Peronosporomycetes</taxon>
        <taxon>Peronosporales</taxon>
        <taxon>Peronosporaceae</taxon>
        <taxon>Phytophthora</taxon>
    </lineage>
</organism>
<dbReference type="EnsemblProtists" id="Phyra86908">
    <property type="protein sequence ID" value="Phyra86908"/>
    <property type="gene ID" value="Phyra86908"/>
</dbReference>
<keyword evidence="3" id="KW-1185">Reference proteome</keyword>
<dbReference type="HOGENOM" id="CLU_078101_0_0_1"/>